<dbReference type="InterPro" id="IPR052356">
    <property type="entry name" value="Thiol_S-MT"/>
</dbReference>
<accession>A0A1M5S7B6</accession>
<dbReference type="OrthoDB" id="323463at2"/>
<organism evidence="2 3">
    <name type="scientific">Hydrocarboniphaga daqingensis</name>
    <dbReference type="NCBI Taxonomy" id="490188"/>
    <lineage>
        <taxon>Bacteria</taxon>
        <taxon>Pseudomonadati</taxon>
        <taxon>Pseudomonadota</taxon>
        <taxon>Gammaproteobacteria</taxon>
        <taxon>Nevskiales</taxon>
        <taxon>Nevskiaceae</taxon>
        <taxon>Hydrocarboniphaga</taxon>
    </lineage>
</organism>
<name>A0A1M5S7B6_9GAMM</name>
<keyword evidence="2" id="KW-0489">Methyltransferase</keyword>
<dbReference type="RefSeq" id="WP_072899514.1">
    <property type="nucleotide sequence ID" value="NZ_FQWZ01000009.1"/>
</dbReference>
<gene>
    <name evidence="2" type="ORF">SAMN04488068_3341</name>
</gene>
<evidence type="ECO:0000313" key="2">
    <source>
        <dbReference type="EMBL" id="SHH33823.1"/>
    </source>
</evidence>
<evidence type="ECO:0000259" key="1">
    <source>
        <dbReference type="Pfam" id="PF08241"/>
    </source>
</evidence>
<dbReference type="Gene3D" id="3.40.50.150">
    <property type="entry name" value="Vaccinia Virus protein VP39"/>
    <property type="match status" value="1"/>
</dbReference>
<dbReference type="STRING" id="490188.SAMN04488068_3341"/>
<evidence type="ECO:0000313" key="3">
    <source>
        <dbReference type="Proteomes" id="UP000199758"/>
    </source>
</evidence>
<feature type="domain" description="Methyltransferase type 11" evidence="1">
    <location>
        <begin position="38"/>
        <end position="134"/>
    </location>
</feature>
<dbReference type="GO" id="GO:0008757">
    <property type="term" value="F:S-adenosylmethionine-dependent methyltransferase activity"/>
    <property type="evidence" value="ECO:0007669"/>
    <property type="project" value="InterPro"/>
</dbReference>
<dbReference type="InterPro" id="IPR029063">
    <property type="entry name" value="SAM-dependent_MTases_sf"/>
</dbReference>
<sequence>MSLYDRFVLPHLIDCVCGLGRVMEQRAALIPLARGNVLEVGAGTGLNFRYYDASQVQCIHALDPSAGMHRLALQRADAIGIPVKPLTLGAETIQADDASFDTVVSTFTLCTIPDAVAALAEMRRVLKPGGQLLFCEHGTAPEASVRRWQDRLTPLWKPLAGGCHLNRDVPAMLRLGGFAIDDCEQRYLPGPKPMMYVYRGTARATA</sequence>
<proteinExistence type="predicted"/>
<dbReference type="AlphaFoldDB" id="A0A1M5S7B6"/>
<dbReference type="InterPro" id="IPR013216">
    <property type="entry name" value="Methyltransf_11"/>
</dbReference>
<dbReference type="Proteomes" id="UP000199758">
    <property type="component" value="Unassembled WGS sequence"/>
</dbReference>
<dbReference type="SUPFAM" id="SSF53335">
    <property type="entry name" value="S-adenosyl-L-methionine-dependent methyltransferases"/>
    <property type="match status" value="1"/>
</dbReference>
<keyword evidence="2" id="KW-0808">Transferase</keyword>
<dbReference type="CDD" id="cd02440">
    <property type="entry name" value="AdoMet_MTases"/>
    <property type="match status" value="1"/>
</dbReference>
<dbReference type="GO" id="GO:0032259">
    <property type="term" value="P:methylation"/>
    <property type="evidence" value="ECO:0007669"/>
    <property type="project" value="UniProtKB-KW"/>
</dbReference>
<reference evidence="2 3" key="1">
    <citation type="submission" date="2016-11" db="EMBL/GenBank/DDBJ databases">
        <authorList>
            <person name="Jaros S."/>
            <person name="Januszkiewicz K."/>
            <person name="Wedrychowicz H."/>
        </authorList>
    </citation>
    <scope>NUCLEOTIDE SEQUENCE [LARGE SCALE GENOMIC DNA]</scope>
    <source>
        <strain evidence="2 3">CGMCC 1.7049</strain>
    </source>
</reference>
<protein>
    <submittedName>
        <fullName evidence="2">Methyltransferase domain-containing protein</fullName>
    </submittedName>
</protein>
<dbReference type="PANTHER" id="PTHR45036:SF1">
    <property type="entry name" value="METHYLTRANSFERASE LIKE 7A"/>
    <property type="match status" value="1"/>
</dbReference>
<dbReference type="Pfam" id="PF08241">
    <property type="entry name" value="Methyltransf_11"/>
    <property type="match status" value="1"/>
</dbReference>
<keyword evidence="3" id="KW-1185">Reference proteome</keyword>
<dbReference type="PANTHER" id="PTHR45036">
    <property type="entry name" value="METHYLTRANSFERASE LIKE 7B"/>
    <property type="match status" value="1"/>
</dbReference>
<dbReference type="EMBL" id="FQWZ01000009">
    <property type="protein sequence ID" value="SHH33823.1"/>
    <property type="molecule type" value="Genomic_DNA"/>
</dbReference>